<evidence type="ECO:0000313" key="1">
    <source>
        <dbReference type="EMBL" id="MEG3182519.1"/>
    </source>
</evidence>
<dbReference type="RefSeq" id="WP_332613717.1">
    <property type="nucleotide sequence ID" value="NZ_JAXGFP010000001.1"/>
</dbReference>
<dbReference type="Proteomes" id="UP001355056">
    <property type="component" value="Unassembled WGS sequence"/>
</dbReference>
<name>A0ABU7YU98_9GAMM</name>
<proteinExistence type="predicted"/>
<accession>A0ABU7YU98</accession>
<keyword evidence="2" id="KW-1185">Reference proteome</keyword>
<evidence type="ECO:0000313" key="2">
    <source>
        <dbReference type="Proteomes" id="UP001355056"/>
    </source>
</evidence>
<reference evidence="1 2" key="1">
    <citation type="journal article" date="2016" name="Int. J. Syst. Evol. Microbiol.">
        <title>Lysobacter erysipheiresistens sp. nov., an antagonist of powdery mildew, isolated from tobacco-cultivated soil.</title>
        <authorList>
            <person name="Xie B."/>
            <person name="Li T."/>
            <person name="Lin X."/>
            <person name="Wang C.J."/>
            <person name="Chen Y.J."/>
            <person name="Liu W.J."/>
            <person name="Zhao Z.W."/>
        </authorList>
    </citation>
    <scope>NUCLEOTIDE SEQUENCE [LARGE SCALE GENOMIC DNA]</scope>
    <source>
        <strain evidence="1 2">RS-LYSO-3</strain>
    </source>
</reference>
<protein>
    <submittedName>
        <fullName evidence="1">Uncharacterized protein</fullName>
    </submittedName>
</protein>
<gene>
    <name evidence="1" type="ORF">SNE34_00635</name>
</gene>
<comment type="caution">
    <text evidence="1">The sequence shown here is derived from an EMBL/GenBank/DDBJ whole genome shotgun (WGS) entry which is preliminary data.</text>
</comment>
<organism evidence="1 2">
    <name type="scientific">Novilysobacter erysipheiresistens</name>
    <dbReference type="NCBI Taxonomy" id="1749332"/>
    <lineage>
        <taxon>Bacteria</taxon>
        <taxon>Pseudomonadati</taxon>
        <taxon>Pseudomonadota</taxon>
        <taxon>Gammaproteobacteria</taxon>
        <taxon>Lysobacterales</taxon>
        <taxon>Lysobacteraceae</taxon>
        <taxon>Novilysobacter</taxon>
    </lineage>
</organism>
<sequence length="90" mass="9963">MALSLVLDMDMDPPVGRQNASTKRVFLFDSISCVILSRRPGGDNPRRRLHCAAAARAVMGWPNLLAGVGLSIFQVIDREEPTLEEVRFPL</sequence>
<dbReference type="EMBL" id="JAXGFP010000001">
    <property type="protein sequence ID" value="MEG3182519.1"/>
    <property type="molecule type" value="Genomic_DNA"/>
</dbReference>